<protein>
    <submittedName>
        <fullName evidence="1">Uncharacterized protein</fullName>
    </submittedName>
</protein>
<sequence length="140" mass="15792">MALIAEGHSAEAIGPMVGVTGRTVQNWVRRFREVSLNEETPEMMDDWVRIIRRSQGMQHAVLDVAEFYATMAQNDHPGPLAEIARQVASKELMKHALLYNIYAGTGTDKMQKPTQQPIQAQNVQINFIFEERPDVGEVVE</sequence>
<reference evidence="1" key="1">
    <citation type="journal article" date="2015" name="Nature">
        <title>Complex archaea that bridge the gap between prokaryotes and eukaryotes.</title>
        <authorList>
            <person name="Spang A."/>
            <person name="Saw J.H."/>
            <person name="Jorgensen S.L."/>
            <person name="Zaremba-Niedzwiedzka K."/>
            <person name="Martijn J."/>
            <person name="Lind A.E."/>
            <person name="van Eijk R."/>
            <person name="Schleper C."/>
            <person name="Guy L."/>
            <person name="Ettema T.J."/>
        </authorList>
    </citation>
    <scope>NUCLEOTIDE SEQUENCE</scope>
</reference>
<name>A0A0F8ZDP8_9ZZZZ</name>
<organism evidence="1">
    <name type="scientific">marine sediment metagenome</name>
    <dbReference type="NCBI Taxonomy" id="412755"/>
    <lineage>
        <taxon>unclassified sequences</taxon>
        <taxon>metagenomes</taxon>
        <taxon>ecological metagenomes</taxon>
    </lineage>
</organism>
<dbReference type="EMBL" id="LAZR01048472">
    <property type="protein sequence ID" value="KKK91853.1"/>
    <property type="molecule type" value="Genomic_DNA"/>
</dbReference>
<dbReference type="AlphaFoldDB" id="A0A0F8ZDP8"/>
<evidence type="ECO:0000313" key="1">
    <source>
        <dbReference type="EMBL" id="KKK91853.1"/>
    </source>
</evidence>
<gene>
    <name evidence="1" type="ORF">LCGC14_2708780</name>
</gene>
<accession>A0A0F8ZDP8</accession>
<comment type="caution">
    <text evidence="1">The sequence shown here is derived from an EMBL/GenBank/DDBJ whole genome shotgun (WGS) entry which is preliminary data.</text>
</comment>
<proteinExistence type="predicted"/>
<dbReference type="Pfam" id="PF13384">
    <property type="entry name" value="HTH_23"/>
    <property type="match status" value="1"/>
</dbReference>